<sequence>MDLPLRSCVIVIIFRLVDGGFPHLGIGPVR</sequence>
<proteinExistence type="predicted"/>
<dbReference type="AlphaFoldDB" id="E5B8Y5"/>
<protein>
    <submittedName>
        <fullName evidence="1">Uncharacterized protein</fullName>
    </submittedName>
</protein>
<name>E5B8Y5_ERWAM</name>
<evidence type="ECO:0000313" key="1">
    <source>
        <dbReference type="EMBL" id="CBX81940.1"/>
    </source>
</evidence>
<dbReference type="EMBL" id="FR719195">
    <property type="protein sequence ID" value="CBX81940.1"/>
    <property type="molecule type" value="Genomic_DNA"/>
</dbReference>
<accession>E5B8Y5</accession>
<gene>
    <name evidence="1" type="ORF">EAIL5_3120</name>
</gene>
<organism evidence="1">
    <name type="scientific">Erwinia amylovora ATCC BAA-2158</name>
    <dbReference type="NCBI Taxonomy" id="889211"/>
    <lineage>
        <taxon>Bacteria</taxon>
        <taxon>Pseudomonadati</taxon>
        <taxon>Pseudomonadota</taxon>
        <taxon>Gammaproteobacteria</taxon>
        <taxon>Enterobacterales</taxon>
        <taxon>Erwiniaceae</taxon>
        <taxon>Erwinia</taxon>
    </lineage>
</organism>
<reference evidence="1" key="1">
    <citation type="journal article" date="2011" name="J. Bacteriol.">
        <title>Genome Sequence of an Erwinia amylovora Strain with Pathogenicity Restricted to Rubus Plants.</title>
        <authorList>
            <person name="Powney R."/>
            <person name="Smits T.H."/>
            <person name="Sawbridge T."/>
            <person name="Frey B."/>
            <person name="Blom J."/>
            <person name="Frey J.E."/>
            <person name="Plummer K.M."/>
            <person name="Beer S.V."/>
            <person name="Luck J."/>
            <person name="Duffy B."/>
            <person name="Rodoni B."/>
        </authorList>
    </citation>
    <scope>NUCLEOTIDE SEQUENCE</scope>
    <source>
        <strain evidence="1">ATCC BAA-2158</strain>
    </source>
</reference>